<evidence type="ECO:0000313" key="2">
    <source>
        <dbReference type="EMBL" id="MCV2884786.1"/>
    </source>
</evidence>
<dbReference type="EMBL" id="JAOWKX010000004">
    <property type="protein sequence ID" value="MCV2884786.1"/>
    <property type="molecule type" value="Genomic_DNA"/>
</dbReference>
<gene>
    <name evidence="2" type="ORF">OE749_08760</name>
</gene>
<comment type="caution">
    <text evidence="2">The sequence shown here is derived from an EMBL/GenBank/DDBJ whole genome shotgun (WGS) entry which is preliminary data.</text>
</comment>
<protein>
    <submittedName>
        <fullName evidence="2">DUF3016 domain-containing protein</fullName>
    </submittedName>
</protein>
<organism evidence="2 3">
    <name type="scientific">Fluctibacter corallii</name>
    <dbReference type="NCBI Taxonomy" id="2984329"/>
    <lineage>
        <taxon>Bacteria</taxon>
        <taxon>Pseudomonadati</taxon>
        <taxon>Pseudomonadota</taxon>
        <taxon>Gammaproteobacteria</taxon>
        <taxon>Alteromonadales</taxon>
        <taxon>Alteromonadaceae</taxon>
        <taxon>Fluctibacter</taxon>
    </lineage>
</organism>
<proteinExistence type="predicted"/>
<dbReference type="RefSeq" id="WP_263712070.1">
    <property type="nucleotide sequence ID" value="NZ_JAOWKX010000004.1"/>
</dbReference>
<evidence type="ECO:0000313" key="3">
    <source>
        <dbReference type="Proteomes" id="UP001652504"/>
    </source>
</evidence>
<dbReference type="InterPro" id="IPR021557">
    <property type="entry name" value="DUF3016"/>
</dbReference>
<keyword evidence="3" id="KW-1185">Reference proteome</keyword>
<sequence length="177" mass="20156">MRITARFTLILSSLVVFSVAAKATDEIQNVEINWQNPEKYTDIDGANESNKRFRERTIKQLTSHISDLAATLPDGQSLTITVTDVDLAGQVWPASFVGMGNSGSEIRLIKDVYIPRMELHYTLHDNTGAVVMEDDVKLKDMAFNHKLNRYFDDESLRYEKAMLDAWFKDTFTTMAKN</sequence>
<reference evidence="2 3" key="1">
    <citation type="submission" date="2022-10" db="EMBL/GenBank/DDBJ databases">
        <title>Aestuariibacter sp. AA17 isolated from Montipora capitata coral fragment.</title>
        <authorList>
            <person name="Emsley S.A."/>
            <person name="Pfannmuller K.M."/>
            <person name="Loughran R.M."/>
            <person name="Shlafstein M."/>
            <person name="Papke E."/>
            <person name="Saw J.H."/>
            <person name="Ushijima B."/>
            <person name="Videau P."/>
        </authorList>
    </citation>
    <scope>NUCLEOTIDE SEQUENCE [LARGE SCALE GENOMIC DNA]</scope>
    <source>
        <strain evidence="2 3">AA17</strain>
    </source>
</reference>
<dbReference type="Proteomes" id="UP001652504">
    <property type="component" value="Unassembled WGS sequence"/>
</dbReference>
<name>A0ABT3A7Y8_9ALTE</name>
<feature type="chain" id="PRO_5047529967" evidence="1">
    <location>
        <begin position="24"/>
        <end position="177"/>
    </location>
</feature>
<feature type="signal peptide" evidence="1">
    <location>
        <begin position="1"/>
        <end position="23"/>
    </location>
</feature>
<accession>A0ABT3A7Y8</accession>
<keyword evidence="1" id="KW-0732">Signal</keyword>
<dbReference type="Pfam" id="PF11454">
    <property type="entry name" value="DUF3016"/>
    <property type="match status" value="1"/>
</dbReference>
<evidence type="ECO:0000256" key="1">
    <source>
        <dbReference type="SAM" id="SignalP"/>
    </source>
</evidence>